<proteinExistence type="predicted"/>
<protein>
    <submittedName>
        <fullName evidence="1">13837_t:CDS:1</fullName>
    </submittedName>
</protein>
<evidence type="ECO:0000313" key="1">
    <source>
        <dbReference type="EMBL" id="CAI2169027.1"/>
    </source>
</evidence>
<reference evidence="1" key="1">
    <citation type="submission" date="2022-08" db="EMBL/GenBank/DDBJ databases">
        <authorList>
            <person name="Kallberg Y."/>
            <person name="Tangrot J."/>
            <person name="Rosling A."/>
        </authorList>
    </citation>
    <scope>NUCLEOTIDE SEQUENCE</scope>
    <source>
        <strain evidence="1">Wild A</strain>
    </source>
</reference>
<comment type="caution">
    <text evidence="1">The sequence shown here is derived from an EMBL/GenBank/DDBJ whole genome shotgun (WGS) entry which is preliminary data.</text>
</comment>
<sequence>FETGLFGLNISFGFEVLVGEMVVNFIVGDEFNVNEFGISSVLGFGGLIIGGELIGGSTGLFGITEGLFCSGGCFGWDGIEGFFTPFSVSFATSEGVEFCVGVASFFRDGIFSLLSVGDSCVGITTVHVGEGKYLDLLVEM</sequence>
<keyword evidence="2" id="KW-1185">Reference proteome</keyword>
<evidence type="ECO:0000313" key="2">
    <source>
        <dbReference type="Proteomes" id="UP001153678"/>
    </source>
</evidence>
<organism evidence="1 2">
    <name type="scientific">Funneliformis geosporum</name>
    <dbReference type="NCBI Taxonomy" id="1117311"/>
    <lineage>
        <taxon>Eukaryota</taxon>
        <taxon>Fungi</taxon>
        <taxon>Fungi incertae sedis</taxon>
        <taxon>Mucoromycota</taxon>
        <taxon>Glomeromycotina</taxon>
        <taxon>Glomeromycetes</taxon>
        <taxon>Glomerales</taxon>
        <taxon>Glomeraceae</taxon>
        <taxon>Funneliformis</taxon>
    </lineage>
</organism>
<dbReference type="EMBL" id="CAMKVN010000544">
    <property type="protein sequence ID" value="CAI2169027.1"/>
    <property type="molecule type" value="Genomic_DNA"/>
</dbReference>
<dbReference type="AlphaFoldDB" id="A0A9W4WKS2"/>
<gene>
    <name evidence="1" type="ORF">FWILDA_LOCUS3874</name>
</gene>
<feature type="non-terminal residue" evidence="1">
    <location>
        <position position="1"/>
    </location>
</feature>
<accession>A0A9W4WKS2</accession>
<dbReference type="Proteomes" id="UP001153678">
    <property type="component" value="Unassembled WGS sequence"/>
</dbReference>
<name>A0A9W4WKS2_9GLOM</name>